<keyword evidence="2" id="KW-1185">Reference proteome</keyword>
<dbReference type="AlphaFoldDB" id="A0A7K1SC42"/>
<dbReference type="InterPro" id="IPR046032">
    <property type="entry name" value="DUF5990"/>
</dbReference>
<evidence type="ECO:0000313" key="2">
    <source>
        <dbReference type="Proteomes" id="UP000436006"/>
    </source>
</evidence>
<gene>
    <name evidence="1" type="ORF">GO755_15000</name>
</gene>
<organism evidence="1 2">
    <name type="scientific">Spirosoma arboris</name>
    <dbReference type="NCBI Taxonomy" id="2682092"/>
    <lineage>
        <taxon>Bacteria</taxon>
        <taxon>Pseudomonadati</taxon>
        <taxon>Bacteroidota</taxon>
        <taxon>Cytophagia</taxon>
        <taxon>Cytophagales</taxon>
        <taxon>Cytophagaceae</taxon>
        <taxon>Spirosoma</taxon>
    </lineage>
</organism>
<reference evidence="1 2" key="1">
    <citation type="submission" date="2019-12" db="EMBL/GenBank/DDBJ databases">
        <title>Spirosoma sp. HMF4905 genome sequencing and assembly.</title>
        <authorList>
            <person name="Kang H."/>
            <person name="Cha I."/>
            <person name="Kim H."/>
            <person name="Joh K."/>
        </authorList>
    </citation>
    <scope>NUCLEOTIDE SEQUENCE [LARGE SCALE GENOMIC DNA]</scope>
    <source>
        <strain evidence="1 2">HMF4905</strain>
    </source>
</reference>
<name>A0A7K1SC42_9BACT</name>
<dbReference type="EMBL" id="WPIN01000005">
    <property type="protein sequence ID" value="MVM31350.1"/>
    <property type="molecule type" value="Genomic_DNA"/>
</dbReference>
<sequence length="146" mass="16179">MDQELTLRIILENPPEHVDFGLQKGSGRIYETVQTQRSTSNELQFNFTIRVKGNPEQNSLPAFQGAFVQGPSAARFVYIDIGACAGQTDSIWSRRLKIPLYGITWSLIDQLLANDKLVLETRIPGTGKDGGPICGTVKPFAGWQTR</sequence>
<dbReference type="RefSeq" id="WP_157585993.1">
    <property type="nucleotide sequence ID" value="NZ_WPIN01000005.1"/>
</dbReference>
<accession>A0A7K1SC42</accession>
<comment type="caution">
    <text evidence="1">The sequence shown here is derived from an EMBL/GenBank/DDBJ whole genome shotgun (WGS) entry which is preliminary data.</text>
</comment>
<dbReference type="Pfam" id="PF19452">
    <property type="entry name" value="DUF5990"/>
    <property type="match status" value="1"/>
</dbReference>
<evidence type="ECO:0000313" key="1">
    <source>
        <dbReference type="EMBL" id="MVM31350.1"/>
    </source>
</evidence>
<dbReference type="Proteomes" id="UP000436006">
    <property type="component" value="Unassembled WGS sequence"/>
</dbReference>
<protein>
    <submittedName>
        <fullName evidence="1">Uncharacterized protein</fullName>
    </submittedName>
</protein>
<proteinExistence type="predicted"/>